<dbReference type="EMBL" id="QEIT01000035">
    <property type="protein sequence ID" value="PWZ74607.1"/>
    <property type="molecule type" value="Genomic_DNA"/>
</dbReference>
<dbReference type="SUPFAM" id="SSF56784">
    <property type="entry name" value="HAD-like"/>
    <property type="match status" value="1"/>
</dbReference>
<sequence>MNKWSKTTAALLALGIVSSSVSTVTYASGDEAVKTEQAEKSKTAVKDQTAQMLGQQNIMSVAWYQNSAEAKALYAQGYNTAKETLSKKIKNHHGGKKLAIVLDIDETVLDNSPYQAMSALKGKAFPEGWHEWVQSAQAKPVYGAKSFLQYADRHDVEIFYVSDRSHEKDLDATIKNLRNEKLPQADKKHVLLKKEGEKGKAERRDKVRTDYNLVMLFGDNLLDFDEPKQPTAKSREALVKQHEDDFGSKYIIFPNPMYGSWEATLYDNNYGLENNKKIQSREQSLRYFDAKTNKVKSYEMK</sequence>
<reference evidence="3 8" key="4">
    <citation type="submission" date="2018-11" db="EMBL/GenBank/DDBJ databases">
        <authorList>
            <consortium name="Veterinary Laboratory Investigation and Response Network"/>
        </authorList>
    </citation>
    <scope>NUCLEOTIDE SEQUENCE [LARGE SCALE GENOMIC DNA]</scope>
    <source>
        <strain evidence="3 8">SPSE-18-VL-LA-PA-Ryan-0021</strain>
    </source>
</reference>
<dbReference type="GeneID" id="93824720"/>
<dbReference type="eggNOG" id="COG2503">
    <property type="taxonomic scope" value="Bacteria"/>
</dbReference>
<evidence type="ECO:0000313" key="5">
    <source>
        <dbReference type="EMBL" id="REA80278.1"/>
    </source>
</evidence>
<evidence type="ECO:0000313" key="3">
    <source>
        <dbReference type="EMBL" id="EGQ4385097.1"/>
    </source>
</evidence>
<dbReference type="CDD" id="cd07534">
    <property type="entry name" value="HAD_CAP"/>
    <property type="match status" value="1"/>
</dbReference>
<dbReference type="PANTHER" id="PTHR31284">
    <property type="entry name" value="ACID PHOSPHATASE-LIKE PROTEIN"/>
    <property type="match status" value="1"/>
</dbReference>
<dbReference type="Proteomes" id="UP000246800">
    <property type="component" value="Unassembled WGS sequence"/>
</dbReference>
<dbReference type="PIRSF" id="PIRSF019271">
    <property type="entry name" value="Acid_Ptase_C"/>
    <property type="match status" value="1"/>
</dbReference>
<reference evidence="4 6" key="1">
    <citation type="journal article" date="2018" name="Vet. Microbiol.">
        <title>Clonal diversity and geographic distribution of methicillin-resistant Staphylococcus pseudintermedius from Australian animals: Discovery of novel sequence types.</title>
        <authorList>
            <person name="Worthing K.A."/>
            <person name="Abraham S."/>
            <person name="Coombs G.W."/>
            <person name="Pang S."/>
            <person name="Saputra S."/>
            <person name="Jordan D."/>
            <person name="Trott D.J."/>
            <person name="Norris J.M."/>
        </authorList>
    </citation>
    <scope>NUCLEOTIDE SEQUENCE [LARGE SCALE GENOMIC DNA]</scope>
    <source>
        <strain evidence="4 6">ST525 1</strain>
    </source>
</reference>
<dbReference type="InterPro" id="IPR023214">
    <property type="entry name" value="HAD_sf"/>
</dbReference>
<accession>A0A166SKC2</accession>
<dbReference type="AlphaFoldDB" id="A0A166SKC2"/>
<dbReference type="EMBL" id="QQPC01000106">
    <property type="protein sequence ID" value="REA80278.1"/>
    <property type="molecule type" value="Genomic_DNA"/>
</dbReference>
<keyword evidence="4" id="KW-0449">Lipoprotein</keyword>
<keyword evidence="8" id="KW-1185">Reference proteome</keyword>
<dbReference type="Gene3D" id="3.40.50.1000">
    <property type="entry name" value="HAD superfamily/HAD-like"/>
    <property type="match status" value="1"/>
</dbReference>
<proteinExistence type="predicted"/>
<dbReference type="Proteomes" id="UP000256409">
    <property type="component" value="Unassembled WGS sequence"/>
</dbReference>
<dbReference type="Proteomes" id="UP000600220">
    <property type="component" value="Unassembled WGS sequence"/>
</dbReference>
<evidence type="ECO:0000313" key="6">
    <source>
        <dbReference type="Proteomes" id="UP000246800"/>
    </source>
</evidence>
<evidence type="ECO:0000256" key="1">
    <source>
        <dbReference type="ARBA" id="ARBA00022729"/>
    </source>
</evidence>
<dbReference type="RefSeq" id="WP_014614385.1">
    <property type="nucleotide sequence ID" value="NZ_AP019372.1"/>
</dbReference>
<evidence type="ECO:0000313" key="7">
    <source>
        <dbReference type="Proteomes" id="UP000256409"/>
    </source>
</evidence>
<name>A0A166SKC2_STAPS</name>
<comment type="caution">
    <text evidence="4">The sequence shown here is derived from an EMBL/GenBank/DDBJ whole genome shotgun (WGS) entry which is preliminary data.</text>
</comment>
<reference evidence="7" key="3">
    <citation type="journal article" date="2018" name="Vet. Microbiol.">
        <title>Molecular epidemiology of methicillin-resistant staphylococci amongst veterinary personnel, personnel-owned pets, patients and the hospital environment of two companion animal veterinary hospitals.</title>
        <authorList>
            <person name="Worthing K.A."/>
            <person name="Brown J."/>
            <person name="Gerber L."/>
            <person name="Abraham S."/>
            <person name="Trott D."/>
            <person name="Norris J.M."/>
        </authorList>
    </citation>
    <scope>NUCLEOTIDE SEQUENCE [LARGE SCALE GENOMIC DNA]</scope>
    <source>
        <strain evidence="7">ST496-2</strain>
    </source>
</reference>
<feature type="signal peptide" evidence="2">
    <location>
        <begin position="1"/>
        <end position="27"/>
    </location>
</feature>
<dbReference type="InterPro" id="IPR006423">
    <property type="entry name" value="Lipo_e_P4"/>
</dbReference>
<evidence type="ECO:0000313" key="4">
    <source>
        <dbReference type="EMBL" id="PWZ74607.1"/>
    </source>
</evidence>
<protein>
    <submittedName>
        <fullName evidence="4">5'-nucleotidase, lipoprotein e(P4) family</fullName>
    </submittedName>
</protein>
<dbReference type="InterPro" id="IPR005519">
    <property type="entry name" value="Acid_phosphat_B-like"/>
</dbReference>
<dbReference type="NCBIfam" id="TIGR01533">
    <property type="entry name" value="lipo_e_P4"/>
    <property type="match status" value="1"/>
</dbReference>
<dbReference type="Pfam" id="PF03767">
    <property type="entry name" value="Acid_phosphat_B"/>
    <property type="match status" value="1"/>
</dbReference>
<dbReference type="SFLD" id="SFLDS00003">
    <property type="entry name" value="Haloacid_Dehalogenase"/>
    <property type="match status" value="1"/>
</dbReference>
<dbReference type="EMBL" id="AAXKXX010000012">
    <property type="protein sequence ID" value="EGQ4385097.1"/>
    <property type="molecule type" value="Genomic_DNA"/>
</dbReference>
<dbReference type="SFLD" id="SFLDG01125">
    <property type="entry name" value="C1.1:_Acid_Phosphatase_Like"/>
    <property type="match status" value="1"/>
</dbReference>
<dbReference type="InterPro" id="IPR036412">
    <property type="entry name" value="HAD-like_sf"/>
</dbReference>
<gene>
    <name evidence="4" type="ORF">DD902_08035</name>
    <name evidence="5" type="ORF">DV961_12120</name>
    <name evidence="3" type="ORF">EGV54_08335</name>
</gene>
<dbReference type="GO" id="GO:0009279">
    <property type="term" value="C:cell outer membrane"/>
    <property type="evidence" value="ECO:0007669"/>
    <property type="project" value="InterPro"/>
</dbReference>
<reference evidence="5" key="2">
    <citation type="journal article" date="2018" name="Vet. Microbiol.">
        <title>Methicillin-resistant staphylococci amongst veterinary personnel, personnel-owned pets, patients and the hospital environment of two small animal veterinary hospitals.</title>
        <authorList>
            <person name="Worthing K.A."/>
            <person name="Brown J."/>
            <person name="Gerber L."/>
            <person name="Abraham S."/>
            <person name="Trott D."/>
            <person name="Norris J.M."/>
        </authorList>
    </citation>
    <scope>NUCLEOTIDE SEQUENCE</scope>
    <source>
        <strain evidence="5">ST496-2</strain>
    </source>
</reference>
<dbReference type="OrthoDB" id="395856at2"/>
<organism evidence="4 6">
    <name type="scientific">Staphylococcus pseudintermedius</name>
    <dbReference type="NCBI Taxonomy" id="283734"/>
    <lineage>
        <taxon>Bacteria</taxon>
        <taxon>Bacillati</taxon>
        <taxon>Bacillota</taxon>
        <taxon>Bacilli</taxon>
        <taxon>Bacillales</taxon>
        <taxon>Staphylococcaceae</taxon>
        <taxon>Staphylococcus</taxon>
        <taxon>Staphylococcus intermedius group</taxon>
    </lineage>
</organism>
<feature type="chain" id="PRO_5044549508" evidence="2">
    <location>
        <begin position="28"/>
        <end position="301"/>
    </location>
</feature>
<evidence type="ECO:0000256" key="2">
    <source>
        <dbReference type="SAM" id="SignalP"/>
    </source>
</evidence>
<evidence type="ECO:0000313" key="8">
    <source>
        <dbReference type="Proteomes" id="UP000600220"/>
    </source>
</evidence>
<keyword evidence="1 2" id="KW-0732">Signal</keyword>
<dbReference type="PANTHER" id="PTHR31284:SF10">
    <property type="entry name" value="ACID PHOSPHATASE-LIKE PROTEIN"/>
    <property type="match status" value="1"/>
</dbReference>
<dbReference type="OMA" id="EYRALCY"/>